<proteinExistence type="predicted"/>
<evidence type="ECO:0008006" key="3">
    <source>
        <dbReference type="Google" id="ProtNLM"/>
    </source>
</evidence>
<organism evidence="1 2">
    <name type="scientific">Nonomuraea jiangxiensis</name>
    <dbReference type="NCBI Taxonomy" id="633440"/>
    <lineage>
        <taxon>Bacteria</taxon>
        <taxon>Bacillati</taxon>
        <taxon>Actinomycetota</taxon>
        <taxon>Actinomycetes</taxon>
        <taxon>Streptosporangiales</taxon>
        <taxon>Streptosporangiaceae</taxon>
        <taxon>Nonomuraea</taxon>
    </lineage>
</organism>
<dbReference type="EMBL" id="FNDJ01000003">
    <property type="protein sequence ID" value="SDH82056.1"/>
    <property type="molecule type" value="Genomic_DNA"/>
</dbReference>
<keyword evidence="2" id="KW-1185">Reference proteome</keyword>
<dbReference type="Proteomes" id="UP000199202">
    <property type="component" value="Unassembled WGS sequence"/>
</dbReference>
<dbReference type="RefSeq" id="WP_090930242.1">
    <property type="nucleotide sequence ID" value="NZ_FNDJ01000003.1"/>
</dbReference>
<evidence type="ECO:0000313" key="2">
    <source>
        <dbReference type="Proteomes" id="UP000199202"/>
    </source>
</evidence>
<evidence type="ECO:0000313" key="1">
    <source>
        <dbReference type="EMBL" id="SDH82056.1"/>
    </source>
</evidence>
<dbReference type="AlphaFoldDB" id="A0A1G8FJ42"/>
<reference evidence="1 2" key="1">
    <citation type="submission" date="2016-10" db="EMBL/GenBank/DDBJ databases">
        <authorList>
            <person name="de Groot N.N."/>
        </authorList>
    </citation>
    <scope>NUCLEOTIDE SEQUENCE [LARGE SCALE GENOMIC DNA]</scope>
    <source>
        <strain evidence="1 2">CGMCC 4.6533</strain>
    </source>
</reference>
<dbReference type="STRING" id="633440.SAMN05421869_103332"/>
<name>A0A1G8FJ42_9ACTN</name>
<sequence>MSNNGPGIHVDPHLFDARENSPSSMRAIANELRSSLNGMLGDGRRPNSDEITGCGLSGSQIGQWDDAVRFSSQVGSSNAGRKFAEVYGRFVQAYQEVCEAIEASADNLDRARRANEGDG</sequence>
<dbReference type="OrthoDB" id="3530875at2"/>
<accession>A0A1G8FJ42</accession>
<gene>
    <name evidence="1" type="ORF">SAMN05421869_103332</name>
</gene>
<protein>
    <recommendedName>
        <fullName evidence="3">Excreted virulence factor EspC, type VII ESX diderm</fullName>
    </recommendedName>
</protein>